<feature type="region of interest" description="Disordered" evidence="1">
    <location>
        <begin position="116"/>
        <end position="155"/>
    </location>
</feature>
<sequence>MSDDSARATTPAPNPNANAGTRSHAVALDDTTLAAIDQWATSRRMSRTEALAELVRLGLGIAPGARPPLAIAPDRAVELAASQIHALIDPEAPTDERDRRIARLVEGPPEFVEARVDLPRRRATDLSPPTIAATLPPAAPGTPQRRATDRSALPD</sequence>
<organism evidence="2 3">
    <name type="scientific">Rhodopseudomonas palustris (strain DX-1)</name>
    <dbReference type="NCBI Taxonomy" id="652103"/>
    <lineage>
        <taxon>Bacteria</taxon>
        <taxon>Pseudomonadati</taxon>
        <taxon>Pseudomonadota</taxon>
        <taxon>Alphaproteobacteria</taxon>
        <taxon>Hyphomicrobiales</taxon>
        <taxon>Nitrobacteraceae</taxon>
        <taxon>Rhodopseudomonas</taxon>
    </lineage>
</organism>
<dbReference type="OrthoDB" id="8236372at2"/>
<proteinExistence type="predicted"/>
<dbReference type="AlphaFoldDB" id="E6VLD5"/>
<reference evidence="2" key="1">
    <citation type="submission" date="2010-12" db="EMBL/GenBank/DDBJ databases">
        <title>Complete sequence of Rhodopseudomonas palustris DX-1.</title>
        <authorList>
            <consortium name="US DOE Joint Genome Institute"/>
            <person name="Lucas S."/>
            <person name="Copeland A."/>
            <person name="Lapidus A."/>
            <person name="Cheng J.-F."/>
            <person name="Goodwin L."/>
            <person name="Pitluck S."/>
            <person name="Misra M."/>
            <person name="Chertkov O."/>
            <person name="Detter J.C."/>
            <person name="Han C."/>
            <person name="Tapia R."/>
            <person name="Land M."/>
            <person name="Hauser L."/>
            <person name="Kyrpides N."/>
            <person name="Ivanova N."/>
            <person name="Ovchinnikova G."/>
            <person name="Logan B."/>
            <person name="Oda Y."/>
            <person name="Harwood C."/>
            <person name="Woyke T."/>
        </authorList>
    </citation>
    <scope>NUCLEOTIDE SEQUENCE [LARGE SCALE GENOMIC DNA]</scope>
    <source>
        <strain evidence="2">DX-1</strain>
    </source>
</reference>
<name>E6VLD5_RHOPX</name>
<dbReference type="HOGENOM" id="CLU_143519_0_0_5"/>
<gene>
    <name evidence="2" type="ordered locus">Rpdx1_4186</name>
</gene>
<dbReference type="EMBL" id="CP002418">
    <property type="protein sequence ID" value="ADU45739.1"/>
    <property type="molecule type" value="Genomic_DNA"/>
</dbReference>
<protein>
    <submittedName>
        <fullName evidence="2">Uncharacterized protein</fullName>
    </submittedName>
</protein>
<dbReference type="BioCyc" id="RPAL652103:RPDX1_RS20670-MONOMER"/>
<evidence type="ECO:0000313" key="2">
    <source>
        <dbReference type="EMBL" id="ADU45739.1"/>
    </source>
</evidence>
<feature type="compositionally biased region" description="Low complexity" evidence="1">
    <location>
        <begin position="7"/>
        <end position="22"/>
    </location>
</feature>
<dbReference type="KEGG" id="rpx:Rpdx1_4186"/>
<accession>E6VLD5</accession>
<evidence type="ECO:0000256" key="1">
    <source>
        <dbReference type="SAM" id="MobiDB-lite"/>
    </source>
</evidence>
<evidence type="ECO:0000313" key="3">
    <source>
        <dbReference type="Proteomes" id="UP000001402"/>
    </source>
</evidence>
<feature type="region of interest" description="Disordered" evidence="1">
    <location>
        <begin position="1"/>
        <end position="25"/>
    </location>
</feature>
<dbReference type="Proteomes" id="UP000001402">
    <property type="component" value="Chromosome"/>
</dbReference>
<dbReference type="eggNOG" id="ENOG503061I">
    <property type="taxonomic scope" value="Bacteria"/>
</dbReference>